<dbReference type="Proteomes" id="UP001501822">
    <property type="component" value="Unassembled WGS sequence"/>
</dbReference>
<comment type="cofactor">
    <cofactor evidence="16">
        <name>Mg(2+)</name>
        <dbReference type="ChEBI" id="CHEBI:18420"/>
    </cofactor>
    <text evidence="16">Binds 2 magnesium ions per subunit.</text>
</comment>
<comment type="function">
    <text evidence="14 16">Poorly processive, error-prone DNA polymerase involved in untargeted mutagenesis. Copies undamaged DNA at stalled replication forks, which arise in vivo from mismatched or misaligned primer ends. These misaligned primers can be extended by PolIV. Exhibits no 3'-5' exonuclease (proofreading) activity. May be involved in translesional synthesis, in conjunction with the beta clamp from PolIII.</text>
</comment>
<evidence type="ECO:0000256" key="4">
    <source>
        <dbReference type="ARBA" id="ARBA00022490"/>
    </source>
</evidence>
<evidence type="ECO:0000256" key="16">
    <source>
        <dbReference type="HAMAP-Rule" id="MF_01113"/>
    </source>
</evidence>
<dbReference type="SUPFAM" id="SSF56672">
    <property type="entry name" value="DNA/RNA polymerases"/>
    <property type="match status" value="1"/>
</dbReference>
<evidence type="ECO:0000256" key="2">
    <source>
        <dbReference type="ARBA" id="ARBA00010945"/>
    </source>
</evidence>
<dbReference type="CDD" id="cd03586">
    <property type="entry name" value="PolY_Pol_IV_kappa"/>
    <property type="match status" value="1"/>
</dbReference>
<keyword evidence="4 16" id="KW-0963">Cytoplasm</keyword>
<feature type="region of interest" description="Disordered" evidence="17">
    <location>
        <begin position="398"/>
        <end position="417"/>
    </location>
</feature>
<evidence type="ECO:0000313" key="19">
    <source>
        <dbReference type="EMBL" id="GAA0324033.1"/>
    </source>
</evidence>
<dbReference type="PANTHER" id="PTHR11076">
    <property type="entry name" value="DNA REPAIR POLYMERASE UMUC / TRANSFERASE FAMILY MEMBER"/>
    <property type="match status" value="1"/>
</dbReference>
<protein>
    <recommendedName>
        <fullName evidence="16">DNA polymerase IV</fullName>
        <shortName evidence="16">Pol IV</shortName>
        <ecNumber evidence="16">2.7.7.7</ecNumber>
    </recommendedName>
</protein>
<name>A0ABP3FUB1_9ACTN</name>
<dbReference type="InterPro" id="IPR043128">
    <property type="entry name" value="Rev_trsase/Diguanyl_cyclase"/>
</dbReference>
<evidence type="ECO:0000256" key="10">
    <source>
        <dbReference type="ARBA" id="ARBA00022842"/>
    </source>
</evidence>
<accession>A0ABP3FUB1</accession>
<proteinExistence type="inferred from homology"/>
<feature type="compositionally biased region" description="Basic and acidic residues" evidence="17">
    <location>
        <begin position="400"/>
        <end position="417"/>
    </location>
</feature>
<dbReference type="PROSITE" id="PS50173">
    <property type="entry name" value="UMUC"/>
    <property type="match status" value="1"/>
</dbReference>
<evidence type="ECO:0000256" key="6">
    <source>
        <dbReference type="ARBA" id="ARBA00022695"/>
    </source>
</evidence>
<keyword evidence="6 16" id="KW-0548">Nucleotidyltransferase</keyword>
<evidence type="ECO:0000256" key="1">
    <source>
        <dbReference type="ARBA" id="ARBA00004496"/>
    </source>
</evidence>
<dbReference type="EMBL" id="BAAABM010000007">
    <property type="protein sequence ID" value="GAA0324033.1"/>
    <property type="molecule type" value="Genomic_DNA"/>
</dbReference>
<organism evidence="19 20">
    <name type="scientific">Actinoallomurus spadix</name>
    <dbReference type="NCBI Taxonomy" id="79912"/>
    <lineage>
        <taxon>Bacteria</taxon>
        <taxon>Bacillati</taxon>
        <taxon>Actinomycetota</taxon>
        <taxon>Actinomycetes</taxon>
        <taxon>Streptosporangiales</taxon>
        <taxon>Thermomonosporaceae</taxon>
        <taxon>Actinoallomurus</taxon>
    </lineage>
</organism>
<evidence type="ECO:0000256" key="14">
    <source>
        <dbReference type="ARBA" id="ARBA00025589"/>
    </source>
</evidence>
<dbReference type="InterPro" id="IPR043502">
    <property type="entry name" value="DNA/RNA_pol_sf"/>
</dbReference>
<keyword evidence="3 16" id="KW-0515">Mutator protein</keyword>
<dbReference type="Gene3D" id="1.10.150.20">
    <property type="entry name" value="5' to 3' exonuclease, C-terminal subdomain"/>
    <property type="match status" value="1"/>
</dbReference>
<evidence type="ECO:0000256" key="7">
    <source>
        <dbReference type="ARBA" id="ARBA00022705"/>
    </source>
</evidence>
<keyword evidence="11 16" id="KW-0239">DNA-directed DNA polymerase</keyword>
<dbReference type="Gene3D" id="3.30.1490.100">
    <property type="entry name" value="DNA polymerase, Y-family, little finger domain"/>
    <property type="match status" value="1"/>
</dbReference>
<dbReference type="SUPFAM" id="SSF100879">
    <property type="entry name" value="Lesion bypass DNA polymerase (Y-family), little finger domain"/>
    <property type="match status" value="1"/>
</dbReference>
<evidence type="ECO:0000256" key="9">
    <source>
        <dbReference type="ARBA" id="ARBA00022763"/>
    </source>
</evidence>
<keyword evidence="7 16" id="KW-0235">DNA replication</keyword>
<dbReference type="NCBIfam" id="NF002882">
    <property type="entry name" value="PRK03348.1"/>
    <property type="match status" value="1"/>
</dbReference>
<dbReference type="NCBIfam" id="NF003015">
    <property type="entry name" value="PRK03858.1"/>
    <property type="match status" value="1"/>
</dbReference>
<evidence type="ECO:0000256" key="11">
    <source>
        <dbReference type="ARBA" id="ARBA00022932"/>
    </source>
</evidence>
<evidence type="ECO:0000256" key="3">
    <source>
        <dbReference type="ARBA" id="ARBA00022457"/>
    </source>
</evidence>
<dbReference type="NCBIfam" id="NF002677">
    <property type="entry name" value="PRK02406.1"/>
    <property type="match status" value="1"/>
</dbReference>
<dbReference type="InterPro" id="IPR022880">
    <property type="entry name" value="DNApol_IV"/>
</dbReference>
<comment type="catalytic activity">
    <reaction evidence="15 16">
        <text>DNA(n) + a 2'-deoxyribonucleoside 5'-triphosphate = DNA(n+1) + diphosphate</text>
        <dbReference type="Rhea" id="RHEA:22508"/>
        <dbReference type="Rhea" id="RHEA-COMP:17339"/>
        <dbReference type="Rhea" id="RHEA-COMP:17340"/>
        <dbReference type="ChEBI" id="CHEBI:33019"/>
        <dbReference type="ChEBI" id="CHEBI:61560"/>
        <dbReference type="ChEBI" id="CHEBI:173112"/>
        <dbReference type="EC" id="2.7.7.7"/>
    </reaction>
</comment>
<feature type="active site" evidence="16">
    <location>
        <position position="118"/>
    </location>
</feature>
<dbReference type="Pfam" id="PF11799">
    <property type="entry name" value="IMS_C"/>
    <property type="match status" value="1"/>
</dbReference>
<dbReference type="InterPro" id="IPR050116">
    <property type="entry name" value="DNA_polymerase-Y"/>
</dbReference>
<keyword evidence="12 16" id="KW-0238">DNA-binding</keyword>
<dbReference type="EC" id="2.7.7.7" evidence="16"/>
<keyword evidence="20" id="KW-1185">Reference proteome</keyword>
<comment type="subunit">
    <text evidence="16">Monomer.</text>
</comment>
<feature type="binding site" evidence="16">
    <location>
        <position position="23"/>
    </location>
    <ligand>
        <name>Mg(2+)</name>
        <dbReference type="ChEBI" id="CHEBI:18420"/>
    </ligand>
</feature>
<keyword evidence="8 16" id="KW-0479">Metal-binding</keyword>
<evidence type="ECO:0000313" key="20">
    <source>
        <dbReference type="Proteomes" id="UP001501822"/>
    </source>
</evidence>
<reference evidence="20" key="1">
    <citation type="journal article" date="2019" name="Int. J. Syst. Evol. Microbiol.">
        <title>The Global Catalogue of Microorganisms (GCM) 10K type strain sequencing project: providing services to taxonomists for standard genome sequencing and annotation.</title>
        <authorList>
            <consortium name="The Broad Institute Genomics Platform"/>
            <consortium name="The Broad Institute Genome Sequencing Center for Infectious Disease"/>
            <person name="Wu L."/>
            <person name="Ma J."/>
        </authorList>
    </citation>
    <scope>NUCLEOTIDE SEQUENCE [LARGE SCALE GENOMIC DNA]</scope>
    <source>
        <strain evidence="20">JCM 3146</strain>
    </source>
</reference>
<dbReference type="Gene3D" id="3.40.1170.60">
    <property type="match status" value="1"/>
</dbReference>
<evidence type="ECO:0000256" key="12">
    <source>
        <dbReference type="ARBA" id="ARBA00023125"/>
    </source>
</evidence>
<keyword evidence="5 16" id="KW-0808">Transferase</keyword>
<dbReference type="InterPro" id="IPR017961">
    <property type="entry name" value="DNA_pol_Y-fam_little_finger"/>
</dbReference>
<evidence type="ECO:0000256" key="5">
    <source>
        <dbReference type="ARBA" id="ARBA00022679"/>
    </source>
</evidence>
<evidence type="ECO:0000256" key="8">
    <source>
        <dbReference type="ARBA" id="ARBA00022723"/>
    </source>
</evidence>
<feature type="site" description="Substrate discrimination" evidence="16">
    <location>
        <position position="28"/>
    </location>
</feature>
<evidence type="ECO:0000256" key="13">
    <source>
        <dbReference type="ARBA" id="ARBA00023204"/>
    </source>
</evidence>
<sequence length="417" mass="44989">MHRPGPPPGPPGDDTGCTVLHVDMDAFFVSVELLERPELRGRPVVVGGAGPRGVVAAASYEARAFGVHSAMPMSRARRLCPQAAVLPPRHDRYAAVSAGVMEIFRSVTPLVEPLALDEAFLDVAGARRRLGRPAEIGRMIREQVVARQGITCSVGVASTKFVAKLASTRCKPDGLLVVPADEVVDFLHPLPVAALWGVGERTEESLRRLGLRTVGDLARTPVDTLRREVGDAVGRHLHDLSWGRDPRSVTASVPDKSIGAEETFDRDIADPEAIRRELLRLSDRVGARLRGSGQAGRTVAVKLRRSDFTTVTRARTLREPTDVAREVYATACALYEASGLEGVPLRLVGVRVENLVAAGTTPRQLALGEPETGWRQAEAAMDLAARRFGAGAVRPAALVRADRESDPRHGRETDVDR</sequence>
<dbReference type="HAMAP" id="MF_01113">
    <property type="entry name" value="DNApol_IV"/>
    <property type="match status" value="1"/>
</dbReference>
<gene>
    <name evidence="16 19" type="primary">dinB</name>
    <name evidence="19" type="ORF">GCM10010151_12340</name>
</gene>
<feature type="domain" description="UmuC" evidence="18">
    <location>
        <begin position="19"/>
        <end position="199"/>
    </location>
</feature>
<dbReference type="Pfam" id="PF00817">
    <property type="entry name" value="IMS"/>
    <property type="match status" value="1"/>
</dbReference>
<dbReference type="InterPro" id="IPR001126">
    <property type="entry name" value="UmuC"/>
</dbReference>
<keyword evidence="13 16" id="KW-0234">DNA repair</keyword>
<evidence type="ECO:0000256" key="15">
    <source>
        <dbReference type="ARBA" id="ARBA00049244"/>
    </source>
</evidence>
<comment type="similarity">
    <text evidence="2 16">Belongs to the DNA polymerase type-Y family.</text>
</comment>
<keyword evidence="9 16" id="KW-0227">DNA damage</keyword>
<dbReference type="InterPro" id="IPR053848">
    <property type="entry name" value="IMS_HHH_1"/>
</dbReference>
<keyword evidence="10 16" id="KW-0460">Magnesium</keyword>
<evidence type="ECO:0000256" key="17">
    <source>
        <dbReference type="SAM" id="MobiDB-lite"/>
    </source>
</evidence>
<feature type="binding site" evidence="16">
    <location>
        <position position="117"/>
    </location>
    <ligand>
        <name>Mg(2+)</name>
        <dbReference type="ChEBI" id="CHEBI:18420"/>
    </ligand>
</feature>
<dbReference type="InterPro" id="IPR036775">
    <property type="entry name" value="DNA_pol_Y-fam_lit_finger_sf"/>
</dbReference>
<comment type="caution">
    <text evidence="19">The sequence shown here is derived from an EMBL/GenBank/DDBJ whole genome shotgun (WGS) entry which is preliminary data.</text>
</comment>
<dbReference type="Gene3D" id="3.30.70.270">
    <property type="match status" value="1"/>
</dbReference>
<dbReference type="Pfam" id="PF21999">
    <property type="entry name" value="IMS_HHH_1"/>
    <property type="match status" value="1"/>
</dbReference>
<dbReference type="PANTHER" id="PTHR11076:SF33">
    <property type="entry name" value="DNA POLYMERASE KAPPA"/>
    <property type="match status" value="1"/>
</dbReference>
<evidence type="ECO:0000259" key="18">
    <source>
        <dbReference type="PROSITE" id="PS50173"/>
    </source>
</evidence>
<comment type="subcellular location">
    <subcellularLocation>
        <location evidence="1 16">Cytoplasm</location>
    </subcellularLocation>
</comment>